<evidence type="ECO:0000313" key="1">
    <source>
        <dbReference type="EMBL" id="KAK9730952.1"/>
    </source>
</evidence>
<dbReference type="AlphaFoldDB" id="A0AAW1L9U3"/>
<accession>A0AAW1L9U3</accession>
<reference evidence="1 2" key="1">
    <citation type="journal article" date="2024" name="BMC Genomics">
        <title>De novo assembly and annotation of Popillia japonica's genome with initial clues to its potential as an invasive pest.</title>
        <authorList>
            <person name="Cucini C."/>
            <person name="Boschi S."/>
            <person name="Funari R."/>
            <person name="Cardaioli E."/>
            <person name="Iannotti N."/>
            <person name="Marturano G."/>
            <person name="Paoli F."/>
            <person name="Bruttini M."/>
            <person name="Carapelli A."/>
            <person name="Frati F."/>
            <person name="Nardi F."/>
        </authorList>
    </citation>
    <scope>NUCLEOTIDE SEQUENCE [LARGE SCALE GENOMIC DNA]</scope>
    <source>
        <strain evidence="1">DMR45628</strain>
    </source>
</reference>
<gene>
    <name evidence="1" type="ORF">QE152_g14108</name>
</gene>
<keyword evidence="2" id="KW-1185">Reference proteome</keyword>
<dbReference type="EMBL" id="JASPKY010000140">
    <property type="protein sequence ID" value="KAK9730952.1"/>
    <property type="molecule type" value="Genomic_DNA"/>
</dbReference>
<proteinExistence type="predicted"/>
<evidence type="ECO:0000313" key="2">
    <source>
        <dbReference type="Proteomes" id="UP001458880"/>
    </source>
</evidence>
<organism evidence="1 2">
    <name type="scientific">Popillia japonica</name>
    <name type="common">Japanese beetle</name>
    <dbReference type="NCBI Taxonomy" id="7064"/>
    <lineage>
        <taxon>Eukaryota</taxon>
        <taxon>Metazoa</taxon>
        <taxon>Ecdysozoa</taxon>
        <taxon>Arthropoda</taxon>
        <taxon>Hexapoda</taxon>
        <taxon>Insecta</taxon>
        <taxon>Pterygota</taxon>
        <taxon>Neoptera</taxon>
        <taxon>Endopterygota</taxon>
        <taxon>Coleoptera</taxon>
        <taxon>Polyphaga</taxon>
        <taxon>Scarabaeiformia</taxon>
        <taxon>Scarabaeidae</taxon>
        <taxon>Rutelinae</taxon>
        <taxon>Popillia</taxon>
    </lineage>
</organism>
<name>A0AAW1L9U3_POPJA</name>
<protein>
    <submittedName>
        <fullName evidence="1">Uncharacterized protein</fullName>
    </submittedName>
</protein>
<sequence length="141" mass="15534">MHVLDIDAATNTDEVVENALRTILPGNGHDIIVKSMRPSRDGNQIATVQASRLNANKLTKAGRIKIGWVSCRIRERVGLAVELGREWSFRDVIDVWSLGIVPKSVKDQTDQSCASIAAKRATKPLPIKAVHQLRPRGPQSH</sequence>
<comment type="caution">
    <text evidence="1">The sequence shown here is derived from an EMBL/GenBank/DDBJ whole genome shotgun (WGS) entry which is preliminary data.</text>
</comment>
<dbReference type="Proteomes" id="UP001458880">
    <property type="component" value="Unassembled WGS sequence"/>
</dbReference>